<name>A0ABV9EFN7_9ACTN</name>
<proteinExistence type="predicted"/>
<sequence>MEIIAVLLQALSQVGFEAVARRYLRSFTAPDHGIDFSGGSPATWLQARLNTATGLAPTWVLVGFLRADDWSRAVPVKYGEKLSLRLKRGNYQVVAWFFSVAADGRTPMLEGIATDTVMVISNRPQRIQLTGHVAQPTAIDEIYRAAPDGLPFNVPFSPARRELLPGTGTESNPHLEIISIGTCDARVNGGPCRLPIEEEGRCARHRAGADSLEIIAWSGRDDSPFFGQAGDL</sequence>
<reference evidence="2" key="1">
    <citation type="journal article" date="2019" name="Int. J. Syst. Evol. Microbiol.">
        <title>The Global Catalogue of Microorganisms (GCM) 10K type strain sequencing project: providing services to taxonomists for standard genome sequencing and annotation.</title>
        <authorList>
            <consortium name="The Broad Institute Genomics Platform"/>
            <consortium name="The Broad Institute Genome Sequencing Center for Infectious Disease"/>
            <person name="Wu L."/>
            <person name="Ma J."/>
        </authorList>
    </citation>
    <scope>NUCLEOTIDE SEQUENCE [LARGE SCALE GENOMIC DNA]</scope>
    <source>
        <strain evidence="2">CCUG 49560</strain>
    </source>
</reference>
<comment type="caution">
    <text evidence="1">The sequence shown here is derived from an EMBL/GenBank/DDBJ whole genome shotgun (WGS) entry which is preliminary data.</text>
</comment>
<dbReference type="RefSeq" id="WP_262844492.1">
    <property type="nucleotide sequence ID" value="NZ_JANZYP010000029.1"/>
</dbReference>
<accession>A0ABV9EFN7</accession>
<gene>
    <name evidence="1" type="ORF">ACFO8L_19265</name>
</gene>
<organism evidence="1 2">
    <name type="scientific">Sphaerisporangium corydalis</name>
    <dbReference type="NCBI Taxonomy" id="1441875"/>
    <lineage>
        <taxon>Bacteria</taxon>
        <taxon>Bacillati</taxon>
        <taxon>Actinomycetota</taxon>
        <taxon>Actinomycetes</taxon>
        <taxon>Streptosporangiales</taxon>
        <taxon>Streptosporangiaceae</taxon>
        <taxon>Sphaerisporangium</taxon>
    </lineage>
</organism>
<keyword evidence="2" id="KW-1185">Reference proteome</keyword>
<dbReference type="EMBL" id="JBHSFN010000011">
    <property type="protein sequence ID" value="MFC4588237.1"/>
    <property type="molecule type" value="Genomic_DNA"/>
</dbReference>
<protein>
    <submittedName>
        <fullName evidence="1">Uncharacterized protein</fullName>
    </submittedName>
</protein>
<evidence type="ECO:0000313" key="1">
    <source>
        <dbReference type="EMBL" id="MFC4588237.1"/>
    </source>
</evidence>
<dbReference type="Proteomes" id="UP001595891">
    <property type="component" value="Unassembled WGS sequence"/>
</dbReference>
<evidence type="ECO:0000313" key="2">
    <source>
        <dbReference type="Proteomes" id="UP001595891"/>
    </source>
</evidence>